<dbReference type="InterPro" id="IPR002035">
    <property type="entry name" value="VWF_A"/>
</dbReference>
<dbReference type="OrthoDB" id="5756874at2"/>
<feature type="compositionally biased region" description="Basic and acidic residues" evidence="1">
    <location>
        <begin position="98"/>
        <end position="107"/>
    </location>
</feature>
<dbReference type="InterPro" id="IPR036465">
    <property type="entry name" value="vWFA_dom_sf"/>
</dbReference>
<dbReference type="PATRIC" id="fig|1352936.5.peg.4342"/>
<feature type="domain" description="VWFA" evidence="2">
    <location>
        <begin position="419"/>
        <end position="597"/>
    </location>
</feature>
<evidence type="ECO:0000259" key="2">
    <source>
        <dbReference type="PROSITE" id="PS50234"/>
    </source>
</evidence>
<evidence type="ECO:0000313" key="4">
    <source>
        <dbReference type="Proteomes" id="UP000017984"/>
    </source>
</evidence>
<comment type="caution">
    <text evidence="3">The sequence shown here is derived from an EMBL/GenBank/DDBJ whole genome shotgun (WGS) entry which is preliminary data.</text>
</comment>
<dbReference type="HOGENOM" id="CLU_022658_1_0_11"/>
<keyword evidence="4" id="KW-1185">Reference proteome</keyword>
<dbReference type="SUPFAM" id="SSF53300">
    <property type="entry name" value="vWA-like"/>
    <property type="match status" value="1"/>
</dbReference>
<dbReference type="SMART" id="SM00327">
    <property type="entry name" value="VWA"/>
    <property type="match status" value="1"/>
</dbReference>
<dbReference type="InterPro" id="IPR019303">
    <property type="entry name" value="vWA_TerF_C"/>
</dbReference>
<evidence type="ECO:0000256" key="1">
    <source>
        <dbReference type="SAM" id="MobiDB-lite"/>
    </source>
</evidence>
<feature type="compositionally biased region" description="Basic and acidic residues" evidence="1">
    <location>
        <begin position="133"/>
        <end position="151"/>
    </location>
</feature>
<feature type="compositionally biased region" description="Low complexity" evidence="1">
    <location>
        <begin position="74"/>
        <end position="88"/>
    </location>
</feature>
<dbReference type="Pfam" id="PF10138">
    <property type="entry name" value="vWA-TerF-like"/>
    <property type="match status" value="1"/>
</dbReference>
<feature type="compositionally biased region" description="Pro residues" evidence="1">
    <location>
        <begin position="32"/>
        <end position="42"/>
    </location>
</feature>
<dbReference type="EMBL" id="AWQX01000181">
    <property type="protein sequence ID" value="EST29201.1"/>
    <property type="molecule type" value="Genomic_DNA"/>
</dbReference>
<name>V6KCQ8_STRRC</name>
<dbReference type="AlphaFoldDB" id="V6KCQ8"/>
<gene>
    <name evidence="3" type="ORF">M878_20740</name>
</gene>
<sequence length="603" mass="63492">MGILTLLRNAFGRSRKSRAAEAEGADRLPAQPTTPQPAPTTVPEPRRSSPDEHELVSAAFDNIHVPHPTNPADPTTETPKPETPVTSPEAERPTPQPADEKPTEQKPEAQPTDEAPAEKKAQTEAQAGDEAPAEEKPEEKPEAQADGEKPAEAQAETAKQEPEAQAGDEEPVKEKAQAQADDEDPAEAQADGEDRFEEKAQAQVGDEEPTEEKPQAETSVAEKAEAEQAEPDAGEKTEDNAELKAEEKSEAEDVVPVAERAEAEPEATAQVVVNVVSAEADETTAPQAADGEDTPQGPPAPGNDTRTGSPGRNAKAESEAEDTVSATAEETTAPQAADGEDTPQAPPAPGNDTRTGGAGGNTDAEDEAEANPAPKPEAPAPAAATPLTKVKSRTPSLTTAYKAATAALKKADLTGTRAKLYLVLDRSASMRPYYKDGSAQALADQTLALAAHLDPEATVHVVFFSTEIDGTTDLTLTPDHETKIDDVHAALGRMGRTSYHAAVDAVLTHHDKNSAPGTPALVVFQTDGAPDAKTPATQSLTAAATTHPAVFFSFVAFGEHDNKAFDYLRKLKTDNTAFFHAGPTPRELTDTELYEGVLAAWRP</sequence>
<feature type="compositionally biased region" description="Acidic residues" evidence="1">
    <location>
        <begin position="180"/>
        <end position="191"/>
    </location>
</feature>
<feature type="region of interest" description="Disordered" evidence="1">
    <location>
        <begin position="1"/>
        <end position="394"/>
    </location>
</feature>
<organism evidence="3 4">
    <name type="scientific">Streptomyces roseochromogenus subsp. oscitans DS 12.976</name>
    <dbReference type="NCBI Taxonomy" id="1352936"/>
    <lineage>
        <taxon>Bacteria</taxon>
        <taxon>Bacillati</taxon>
        <taxon>Actinomycetota</taxon>
        <taxon>Actinomycetes</taxon>
        <taxon>Kitasatosporales</taxon>
        <taxon>Streptomycetaceae</taxon>
        <taxon>Streptomyces</taxon>
    </lineage>
</organism>
<evidence type="ECO:0000313" key="3">
    <source>
        <dbReference type="EMBL" id="EST29201.1"/>
    </source>
</evidence>
<dbReference type="RefSeq" id="WP_023548181.1">
    <property type="nucleotide sequence ID" value="NZ_CM002285.1"/>
</dbReference>
<dbReference type="Gene3D" id="3.40.50.410">
    <property type="entry name" value="von Willebrand factor, type A domain"/>
    <property type="match status" value="1"/>
</dbReference>
<dbReference type="STRING" id="1352936.M878_20740"/>
<dbReference type="PROSITE" id="PS50234">
    <property type="entry name" value="VWFA"/>
    <property type="match status" value="1"/>
</dbReference>
<dbReference type="CDD" id="cd00198">
    <property type="entry name" value="vWFA"/>
    <property type="match status" value="1"/>
</dbReference>
<feature type="compositionally biased region" description="Basic and acidic residues" evidence="1">
    <location>
        <begin position="44"/>
        <end position="55"/>
    </location>
</feature>
<reference evidence="3 4" key="1">
    <citation type="journal article" date="2014" name="Genome Announc.">
        <title>Draft Genome Sequence of Streptomyces roseochromogenes subsp. oscitans DS 12.976, Producer of the Aminocoumarin Antibiotic Clorobiocin.</title>
        <authorList>
            <person name="Ruckert C."/>
            <person name="Kalinowski J."/>
            <person name="Heide L."/>
            <person name="Apel A.K."/>
        </authorList>
    </citation>
    <scope>NUCLEOTIDE SEQUENCE [LARGE SCALE GENOMIC DNA]</scope>
    <source>
        <strain evidence="3 4">DS 12.976</strain>
    </source>
</reference>
<feature type="compositionally biased region" description="Basic and acidic residues" evidence="1">
    <location>
        <begin position="211"/>
        <end position="226"/>
    </location>
</feature>
<proteinExistence type="predicted"/>
<accession>V6KCQ8</accession>
<dbReference type="Proteomes" id="UP000017984">
    <property type="component" value="Chromosome"/>
</dbReference>
<protein>
    <recommendedName>
        <fullName evidence="2">VWFA domain-containing protein</fullName>
    </recommendedName>
</protein>
<feature type="compositionally biased region" description="Basic and acidic residues" evidence="1">
    <location>
        <begin position="233"/>
        <end position="248"/>
    </location>
</feature>